<sequence length="502" mass="55542">MGKNIIKISENDNVAVALENLKQKEKIFIGEKEINIKEEIPQGHKVSLADISPGEKIIKYGHSIGVASKDITKGKWVHTHNMETSLKGKIDYEYNPASIEEKVCPEDSGFYGYERENGEIGIRNEIWILNTVGCINKVSENIARKAKEKFDEKMQEAGVDDIVFFSHPYGCSQLGGDLKNTQNILSSLVQHPNAAGVLICGLGCENNTLSDFKKFLGEYNKKRIKFLTFQEEKDEINASLSELESLIEYAGNFSRKEVPLKKLNIGLKCGGSDSFSGITANPLLGRVSDRLISCDGASILSEVPEMFGAEQILMQRAKNKEVFNKIVEMINGFKEYFLDHNQEIYENPSPGNIEGGITTLEEKSLGNIEKGGKSKIVDGKNYGERIDDISGLHLLESPGNDLVSTTALAAAGAHIVLFTTGRGTPFGGPVPTVKISTNNSLYNKKENWLDFNAGEILQEKNLDGLEKELFDYLLEIGSGQKRTINEKNDYREIAIFKSGVTL</sequence>
<dbReference type="GO" id="GO:0016829">
    <property type="term" value="F:lyase activity"/>
    <property type="evidence" value="ECO:0007669"/>
    <property type="project" value="UniProtKB-KW"/>
</dbReference>
<name>A0A1G9TCM9_9FIRM</name>
<feature type="domain" description="SAF" evidence="3">
    <location>
        <begin position="12"/>
        <end position="83"/>
    </location>
</feature>
<dbReference type="Proteomes" id="UP000199476">
    <property type="component" value="Unassembled WGS sequence"/>
</dbReference>
<keyword evidence="2" id="KW-0456">Lyase</keyword>
<dbReference type="RefSeq" id="WP_089762250.1">
    <property type="nucleotide sequence ID" value="NZ_FNGO01000037.1"/>
</dbReference>
<dbReference type="InterPro" id="IPR052172">
    <property type="entry name" value="UxaA_altronate/galactarate_dh"/>
</dbReference>
<dbReference type="PANTHER" id="PTHR30536:SF5">
    <property type="entry name" value="ALTRONATE DEHYDRATASE"/>
    <property type="match status" value="1"/>
</dbReference>
<dbReference type="AlphaFoldDB" id="A0A1G9TCM9"/>
<comment type="similarity">
    <text evidence="1">Belongs to the UxaA family.</text>
</comment>
<gene>
    <name evidence="4" type="ORF">SAMN04488692_1377</name>
</gene>
<dbReference type="OrthoDB" id="9804574at2"/>
<dbReference type="InterPro" id="IPR013974">
    <property type="entry name" value="SAF"/>
</dbReference>
<dbReference type="PANTHER" id="PTHR30536">
    <property type="entry name" value="ALTRONATE/GALACTARATE DEHYDRATASE"/>
    <property type="match status" value="1"/>
</dbReference>
<evidence type="ECO:0000313" key="5">
    <source>
        <dbReference type="Proteomes" id="UP000199476"/>
    </source>
</evidence>
<accession>A0A1G9TCM9</accession>
<evidence type="ECO:0000256" key="2">
    <source>
        <dbReference type="ARBA" id="ARBA00023239"/>
    </source>
</evidence>
<dbReference type="Pfam" id="PF08666">
    <property type="entry name" value="SAF"/>
    <property type="match status" value="1"/>
</dbReference>
<dbReference type="Pfam" id="PF20629">
    <property type="entry name" value="GD_AH_C"/>
    <property type="match status" value="1"/>
</dbReference>
<organism evidence="4 5">
    <name type="scientific">Halarsenatibacter silvermanii</name>
    <dbReference type="NCBI Taxonomy" id="321763"/>
    <lineage>
        <taxon>Bacteria</taxon>
        <taxon>Bacillati</taxon>
        <taxon>Bacillota</taxon>
        <taxon>Clostridia</taxon>
        <taxon>Halanaerobiales</taxon>
        <taxon>Halarsenatibacteraceae</taxon>
        <taxon>Halarsenatibacter</taxon>
    </lineage>
</organism>
<dbReference type="GO" id="GO:0019698">
    <property type="term" value="P:D-galacturonate catabolic process"/>
    <property type="evidence" value="ECO:0007669"/>
    <property type="project" value="TreeGrafter"/>
</dbReference>
<dbReference type="Pfam" id="PF04295">
    <property type="entry name" value="GD_AH_second"/>
    <property type="match status" value="1"/>
</dbReference>
<protein>
    <submittedName>
        <fullName evidence="4">D-altronate dehydratase</fullName>
    </submittedName>
</protein>
<evidence type="ECO:0000313" key="4">
    <source>
        <dbReference type="EMBL" id="SDM45332.1"/>
    </source>
</evidence>
<dbReference type="InterPro" id="IPR044144">
    <property type="entry name" value="SAF_UxaA/GarD"/>
</dbReference>
<dbReference type="InterPro" id="IPR007392">
    <property type="entry name" value="GD_AH_second"/>
</dbReference>
<proteinExistence type="inferred from homology"/>
<dbReference type="InterPro" id="IPR048332">
    <property type="entry name" value="GD_AH_C"/>
</dbReference>
<dbReference type="EMBL" id="FNGO01000037">
    <property type="protein sequence ID" value="SDM45332.1"/>
    <property type="molecule type" value="Genomic_DNA"/>
</dbReference>
<dbReference type="CDD" id="cd11613">
    <property type="entry name" value="SAF_AH_GD"/>
    <property type="match status" value="1"/>
</dbReference>
<dbReference type="Gene3D" id="2.30.130.110">
    <property type="match status" value="1"/>
</dbReference>
<dbReference type="SMART" id="SM00858">
    <property type="entry name" value="SAF"/>
    <property type="match status" value="1"/>
</dbReference>
<evidence type="ECO:0000256" key="1">
    <source>
        <dbReference type="ARBA" id="ARBA00010986"/>
    </source>
</evidence>
<evidence type="ECO:0000259" key="3">
    <source>
        <dbReference type="SMART" id="SM00858"/>
    </source>
</evidence>
<dbReference type="STRING" id="321763.SAMN04488692_1377"/>
<keyword evidence="5" id="KW-1185">Reference proteome</keyword>
<reference evidence="4 5" key="1">
    <citation type="submission" date="2016-10" db="EMBL/GenBank/DDBJ databases">
        <authorList>
            <person name="de Groot N.N."/>
        </authorList>
    </citation>
    <scope>NUCLEOTIDE SEQUENCE [LARGE SCALE GENOMIC DNA]</scope>
    <source>
        <strain evidence="4 5">SLAS-1</strain>
    </source>
</reference>